<organism evidence="1 2">
    <name type="scientific">Acidaminococcus intestini</name>
    <dbReference type="NCBI Taxonomy" id="187327"/>
    <lineage>
        <taxon>Bacteria</taxon>
        <taxon>Bacillati</taxon>
        <taxon>Bacillota</taxon>
        <taxon>Negativicutes</taxon>
        <taxon>Acidaminococcales</taxon>
        <taxon>Acidaminococcaceae</taxon>
        <taxon>Acidaminococcus</taxon>
    </lineage>
</organism>
<evidence type="ECO:0000313" key="1">
    <source>
        <dbReference type="EMBL" id="MBS5519791.1"/>
    </source>
</evidence>
<proteinExistence type="predicted"/>
<name>A0A943EDQ4_9FIRM</name>
<protein>
    <recommendedName>
        <fullName evidence="3">IrrE N-terminal-like domain-containing protein</fullName>
    </recommendedName>
</protein>
<dbReference type="Proteomes" id="UP000754226">
    <property type="component" value="Unassembled WGS sequence"/>
</dbReference>
<comment type="caution">
    <text evidence="1">The sequence shown here is derived from an EMBL/GenBank/DDBJ whole genome shotgun (WGS) entry which is preliminary data.</text>
</comment>
<dbReference type="AlphaFoldDB" id="A0A943EDQ4"/>
<evidence type="ECO:0008006" key="3">
    <source>
        <dbReference type="Google" id="ProtNLM"/>
    </source>
</evidence>
<dbReference type="EMBL" id="JAGZCZ010000005">
    <property type="protein sequence ID" value="MBS5519791.1"/>
    <property type="molecule type" value="Genomic_DNA"/>
</dbReference>
<gene>
    <name evidence="1" type="ORF">KHX13_05610</name>
</gene>
<accession>A0A943EDQ4</accession>
<reference evidence="1" key="1">
    <citation type="submission" date="2021-02" db="EMBL/GenBank/DDBJ databases">
        <title>Infant gut strain persistence is associated with maternal origin, phylogeny, and functional potential including surface adhesion and iron acquisition.</title>
        <authorList>
            <person name="Lou Y.C."/>
        </authorList>
    </citation>
    <scope>NUCLEOTIDE SEQUENCE</scope>
    <source>
        <strain evidence="1">L3_106_000M1_dasL3_106_000M1_concoct_15</strain>
    </source>
</reference>
<evidence type="ECO:0000313" key="2">
    <source>
        <dbReference type="Proteomes" id="UP000754226"/>
    </source>
</evidence>
<sequence>MVINVIQTPRLPSGVDALSVINADDSLTILVSEKLPPQKMHAAVVHEIAHIIRADFCSSFSAGKLEKDARKDAYKINWNDFDIHYNVVE</sequence>